<keyword evidence="7" id="KW-1071">Ligand-gated ion channel</keyword>
<comment type="caution">
    <text evidence="10">The sequence shown here is derived from an EMBL/GenBank/DDBJ whole genome shotgun (WGS) entry which is preliminary data.</text>
</comment>
<reference evidence="10 11" key="1">
    <citation type="journal article" date="2021" name="Cell">
        <title>Tracing the genetic footprints of vertebrate landing in non-teleost ray-finned fishes.</title>
        <authorList>
            <person name="Bi X."/>
            <person name="Wang K."/>
            <person name="Yang L."/>
            <person name="Pan H."/>
            <person name="Jiang H."/>
            <person name="Wei Q."/>
            <person name="Fang M."/>
            <person name="Yu H."/>
            <person name="Zhu C."/>
            <person name="Cai Y."/>
            <person name="He Y."/>
            <person name="Gan X."/>
            <person name="Zeng H."/>
            <person name="Yu D."/>
            <person name="Zhu Y."/>
            <person name="Jiang H."/>
            <person name="Qiu Q."/>
            <person name="Yang H."/>
            <person name="Zhang Y.E."/>
            <person name="Wang W."/>
            <person name="Zhu M."/>
            <person name="He S."/>
            <person name="Zhang G."/>
        </authorList>
    </citation>
    <scope>NUCLEOTIDE SEQUENCE [LARGE SCALE GENOMIC DNA]</scope>
    <source>
        <strain evidence="10">Bchr_013</strain>
    </source>
</reference>
<feature type="domain" description="Cyclic nucleotide-binding" evidence="9">
    <location>
        <begin position="835"/>
        <end position="935"/>
    </location>
</feature>
<dbReference type="InterPro" id="IPR000595">
    <property type="entry name" value="cNMP-bd_dom"/>
</dbReference>
<dbReference type="GO" id="GO:0005249">
    <property type="term" value="F:voltage-gated potassium channel activity"/>
    <property type="evidence" value="ECO:0007669"/>
    <property type="project" value="TreeGrafter"/>
</dbReference>
<dbReference type="PANTHER" id="PTHR45638">
    <property type="entry name" value="CYCLIC NUCLEOTIDE-GATED CATION CHANNEL SUBUNIT A"/>
    <property type="match status" value="1"/>
</dbReference>
<feature type="transmembrane region" description="Helical" evidence="8">
    <location>
        <begin position="146"/>
        <end position="167"/>
    </location>
</feature>
<organism evidence="10 11">
    <name type="scientific">Polypterus senegalus</name>
    <name type="common">Senegal bichir</name>
    <dbReference type="NCBI Taxonomy" id="55291"/>
    <lineage>
        <taxon>Eukaryota</taxon>
        <taxon>Metazoa</taxon>
        <taxon>Chordata</taxon>
        <taxon>Craniata</taxon>
        <taxon>Vertebrata</taxon>
        <taxon>Euteleostomi</taxon>
        <taxon>Actinopterygii</taxon>
        <taxon>Polypteriformes</taxon>
        <taxon>Polypteridae</taxon>
        <taxon>Polypterus</taxon>
    </lineage>
</organism>
<dbReference type="GO" id="GO:0044877">
    <property type="term" value="F:protein-containing complex binding"/>
    <property type="evidence" value="ECO:0007669"/>
    <property type="project" value="TreeGrafter"/>
</dbReference>
<dbReference type="InterPro" id="IPR005821">
    <property type="entry name" value="Ion_trans_dom"/>
</dbReference>
<dbReference type="Gene3D" id="1.10.287.70">
    <property type="match status" value="2"/>
</dbReference>
<evidence type="ECO:0000259" key="9">
    <source>
        <dbReference type="PROSITE" id="PS50042"/>
    </source>
</evidence>
<dbReference type="AlphaFoldDB" id="A0A8X8BE91"/>
<feature type="domain" description="Cyclic nucleotide-binding" evidence="9">
    <location>
        <begin position="360"/>
        <end position="407"/>
    </location>
</feature>
<dbReference type="Proteomes" id="UP000886611">
    <property type="component" value="Unassembled WGS sequence"/>
</dbReference>
<feature type="transmembrane region" description="Helical" evidence="8">
    <location>
        <begin position="656"/>
        <end position="680"/>
    </location>
</feature>
<feature type="transmembrane region" description="Helical" evidence="8">
    <location>
        <begin position="39"/>
        <end position="63"/>
    </location>
</feature>
<protein>
    <submittedName>
        <fullName evidence="10">CNGA1 protein</fullName>
    </submittedName>
</protein>
<name>A0A8X8BE91_POLSE</name>
<keyword evidence="4 8" id="KW-1133">Transmembrane helix</keyword>
<feature type="transmembrane region" description="Helical" evidence="8">
    <location>
        <begin position="544"/>
        <end position="565"/>
    </location>
</feature>
<keyword evidence="5" id="KW-0406">Ion transport</keyword>
<feature type="non-terminal residue" evidence="10">
    <location>
        <position position="1022"/>
    </location>
</feature>
<evidence type="ECO:0000256" key="6">
    <source>
        <dbReference type="ARBA" id="ARBA00023136"/>
    </source>
</evidence>
<dbReference type="PANTHER" id="PTHR45638:SF19">
    <property type="entry name" value="CYCLIC NUCLEOTIDE-BINDING DOMAIN-CONTAINING PROTEIN"/>
    <property type="match status" value="1"/>
</dbReference>
<keyword evidence="6 8" id="KW-0472">Membrane</keyword>
<keyword evidence="3 8" id="KW-0812">Transmembrane</keyword>
<comment type="subcellular location">
    <subcellularLocation>
        <location evidence="1">Membrane</location>
        <topology evidence="1">Multi-pass membrane protein</topology>
    </subcellularLocation>
</comment>
<evidence type="ECO:0000256" key="7">
    <source>
        <dbReference type="ARBA" id="ARBA00023286"/>
    </source>
</evidence>
<keyword evidence="2" id="KW-0813">Transport</keyword>
<evidence type="ECO:0000256" key="2">
    <source>
        <dbReference type="ARBA" id="ARBA00022448"/>
    </source>
</evidence>
<dbReference type="GO" id="GO:0016020">
    <property type="term" value="C:membrane"/>
    <property type="evidence" value="ECO:0007669"/>
    <property type="project" value="UniProtKB-SubCell"/>
</dbReference>
<dbReference type="PROSITE" id="PS50042">
    <property type="entry name" value="CNMP_BINDING_3"/>
    <property type="match status" value="2"/>
</dbReference>
<feature type="transmembrane region" description="Helical" evidence="8">
    <location>
        <begin position="508"/>
        <end position="532"/>
    </location>
</feature>
<evidence type="ECO:0000256" key="4">
    <source>
        <dbReference type="ARBA" id="ARBA00022989"/>
    </source>
</evidence>
<dbReference type="Gene3D" id="1.10.287.630">
    <property type="entry name" value="Helix hairpin bin"/>
    <property type="match status" value="2"/>
</dbReference>
<evidence type="ECO:0000256" key="5">
    <source>
        <dbReference type="ARBA" id="ARBA00023065"/>
    </source>
</evidence>
<feature type="transmembrane region" description="Helical" evidence="8">
    <location>
        <begin position="255"/>
        <end position="275"/>
    </location>
</feature>
<feature type="transmembrane region" description="Helical" evidence="8">
    <location>
        <begin position="227"/>
        <end position="249"/>
    </location>
</feature>
<evidence type="ECO:0000256" key="8">
    <source>
        <dbReference type="SAM" id="Phobius"/>
    </source>
</evidence>
<feature type="non-terminal residue" evidence="10">
    <location>
        <position position="1"/>
    </location>
</feature>
<dbReference type="GO" id="GO:0005221">
    <property type="term" value="F:intracellularly cyclic nucleotide-activated monoatomic cation channel activity"/>
    <property type="evidence" value="ECO:0007669"/>
    <property type="project" value="InterPro"/>
</dbReference>
<dbReference type="InterPro" id="IPR050866">
    <property type="entry name" value="CNG_cation_channel"/>
</dbReference>
<keyword evidence="11" id="KW-1185">Reference proteome</keyword>
<proteinExistence type="predicted"/>
<gene>
    <name evidence="10" type="primary">Cnga1</name>
    <name evidence="10" type="ORF">GTO96_0006841</name>
</gene>
<evidence type="ECO:0000313" key="11">
    <source>
        <dbReference type="Proteomes" id="UP000886611"/>
    </source>
</evidence>
<feature type="transmembrane region" description="Helical" evidence="8">
    <location>
        <begin position="729"/>
        <end position="746"/>
    </location>
</feature>
<dbReference type="InterPro" id="IPR014710">
    <property type="entry name" value="RmlC-like_jellyroll"/>
</dbReference>
<dbReference type="SUPFAM" id="SSF51206">
    <property type="entry name" value="cAMP-binding domain-like"/>
    <property type="match status" value="2"/>
</dbReference>
<dbReference type="EMBL" id="JAATIS010009265">
    <property type="protein sequence ID" value="KAG2455548.1"/>
    <property type="molecule type" value="Genomic_DNA"/>
</dbReference>
<evidence type="ECO:0000256" key="1">
    <source>
        <dbReference type="ARBA" id="ARBA00004141"/>
    </source>
</evidence>
<keyword evidence="7" id="KW-0407">Ion channel</keyword>
<dbReference type="CDD" id="cd00038">
    <property type="entry name" value="CAP_ED"/>
    <property type="match status" value="2"/>
</dbReference>
<evidence type="ECO:0000256" key="3">
    <source>
        <dbReference type="ARBA" id="ARBA00022692"/>
    </source>
</evidence>
<dbReference type="Gene3D" id="2.60.120.10">
    <property type="entry name" value="Jelly Rolls"/>
    <property type="match status" value="2"/>
</dbReference>
<dbReference type="Pfam" id="PF00027">
    <property type="entry name" value="cNMP_binding"/>
    <property type="match status" value="1"/>
</dbReference>
<accession>A0A8X8BE91</accession>
<dbReference type="Pfam" id="PF00520">
    <property type="entry name" value="Ion_trans"/>
    <property type="match status" value="2"/>
</dbReference>
<dbReference type="SMART" id="SM00100">
    <property type="entry name" value="cNMP"/>
    <property type="match status" value="2"/>
</dbReference>
<dbReference type="InterPro" id="IPR018490">
    <property type="entry name" value="cNMP-bd_dom_sf"/>
</dbReference>
<dbReference type="SUPFAM" id="SSF81324">
    <property type="entry name" value="Voltage-gated potassium channels"/>
    <property type="match status" value="2"/>
</dbReference>
<sequence length="1022" mass="117578">MPESVPGYQTSQVLFVPSPKCQVKESIQQRVFFDTTERFLWVIKYFLDALFILNIVSQFYIGYESQGVVIMDEKLVRNHYLHRWFILDVISILPIEVFALTHPEWNIWEVFPYWRLNRLFKTVQIFRFTMSLRKVPEFNKIHVANIYFFCVITLTLHVFSCFWYLVACTPLHDEKTRNCGGKKSWPSLLTNGPSGVQAAPLGPPDDVTELVFISDGGFMNNFSTFDAYVTSLYWAGITFTTVGYGDVYARNVREIAVSVVLMCTGMILLSGFIMADMSSIITNLEARKGRFYTRLESIKLYLEDIGVAEDIRSWISKFYSYMWHHRKGAVISGLLDDLPFTLHAEISVTAAKVLLKKAHLFDGTGDGFKRSLSMHIHPYTYSAGQILVRYGEVSRTMYYLKHGLVQINLIFRIPRNVTLCAATTCEIYLLHQDDLLSLFPDFPEDGEKVREAANTRLFNSIYPLKDAFNFGIASNPQSVVFHKNIADKLKVFWKKTIKPDSWFKKCWTIFYILCLVIGVTLETWVVLFTQVSEVPGFYSSPSRLLLILLAYTVDIIAVADIIITLRTQIISRDGNLSDLRSIFKNYKESWNVHFDLLAIFPLEIFSFVHKHQVKSWNLLGLLRLNRLLWIRKIYMFFVSMENNPEKNLFLYRALKSAFIVFFSIHFSGGIYYLSGCYYISCDNGTWVDRMGLSISTEPQHYSKSIYWSAATLTSAGYGDVRAYTTLEKIICITIGFLGVFVFNYFVSEIGATLASTNAAREAFQNRIRAVVQFMEAHELSESLQMRVIKYMCLLWNKYKGQAYPEGPFLMKDLSSELQQSVLMTERGQLLSRLPFFSEANPEFIQDLAFASVMYFYPKGEIIQYSDTVSRELFCIRKGICEILSEDLSNIMGTFTPGMYFGELGFLFGKPSVVTVRAKTVCDILITDFERVQSILLKYPTLQNGHFWALCCSGKFMIVRSRAQNSCWASRRGLCSHALFLLLLSLDVEDFGNFPIYAGMKEETVDERLRKTSRIKLIQHRPS</sequence>
<evidence type="ECO:0000313" key="10">
    <source>
        <dbReference type="EMBL" id="KAG2455548.1"/>
    </source>
</evidence>